<accession>S0DR32</accession>
<dbReference type="EMBL" id="HF679023">
    <property type="protein sequence ID" value="CCT62998.1"/>
    <property type="molecule type" value="Genomic_DNA"/>
</dbReference>
<name>S0DR32_GIBF5</name>
<dbReference type="RefSeq" id="XP_023425079.1">
    <property type="nucleotide sequence ID" value="XM_023573342.1"/>
</dbReference>
<evidence type="ECO:0000256" key="1">
    <source>
        <dbReference type="SAM" id="Coils"/>
    </source>
</evidence>
<reference evidence="3" key="1">
    <citation type="journal article" date="2013" name="PLoS Pathog.">
        <title>Deciphering the cryptic genome: genome-wide analyses of the rice pathogen Fusarium fujikuroi reveal complex regulation of secondary metabolism and novel metabolites.</title>
        <authorList>
            <person name="Wiemann P."/>
            <person name="Sieber C.M."/>
            <person name="von Bargen K.W."/>
            <person name="Studt L."/>
            <person name="Niehaus E.M."/>
            <person name="Espino J.J."/>
            <person name="Huss K."/>
            <person name="Michielse C.B."/>
            <person name="Albermann S."/>
            <person name="Wagner D."/>
            <person name="Bergner S.V."/>
            <person name="Connolly L.R."/>
            <person name="Fischer A."/>
            <person name="Reuter G."/>
            <person name="Kleigrewe K."/>
            <person name="Bald T."/>
            <person name="Wingfield B.D."/>
            <person name="Ophir R."/>
            <person name="Freeman S."/>
            <person name="Hippler M."/>
            <person name="Smith K.M."/>
            <person name="Brown D.W."/>
            <person name="Proctor R.H."/>
            <person name="Munsterkotter M."/>
            <person name="Freitag M."/>
            <person name="Humpf H.U."/>
            <person name="Guldener U."/>
            <person name="Tudzynski B."/>
        </authorList>
    </citation>
    <scope>NUCLEOTIDE SEQUENCE [LARGE SCALE GENOMIC DNA]</scope>
    <source>
        <strain evidence="3">CBS 195.34 / IMI 58289 / NRRL A-6831</strain>
    </source>
</reference>
<evidence type="ECO:0000313" key="2">
    <source>
        <dbReference type="EMBL" id="CCT62998.1"/>
    </source>
</evidence>
<feature type="coiled-coil region" evidence="1">
    <location>
        <begin position="47"/>
        <end position="84"/>
    </location>
</feature>
<dbReference type="VEuPathDB" id="FungiDB:FFUJ_00395"/>
<organism evidence="2 3">
    <name type="scientific">Gibberella fujikuroi (strain CBS 195.34 / IMI 58289 / NRRL A-6831)</name>
    <name type="common">Bakanae and foot rot disease fungus</name>
    <name type="synonym">Fusarium fujikuroi</name>
    <dbReference type="NCBI Taxonomy" id="1279085"/>
    <lineage>
        <taxon>Eukaryota</taxon>
        <taxon>Fungi</taxon>
        <taxon>Dikarya</taxon>
        <taxon>Ascomycota</taxon>
        <taxon>Pezizomycotina</taxon>
        <taxon>Sordariomycetes</taxon>
        <taxon>Hypocreomycetidae</taxon>
        <taxon>Hypocreales</taxon>
        <taxon>Nectriaceae</taxon>
        <taxon>Fusarium</taxon>
        <taxon>Fusarium fujikuroi species complex</taxon>
    </lineage>
</organism>
<proteinExistence type="predicted"/>
<dbReference type="GeneID" id="35393880"/>
<dbReference type="AlphaFoldDB" id="S0DR32"/>
<sequence>MSHLIRSFAFLRRPITRSIQPFSSIIHFTHSQSHSDDKASETPKITLEVLYKEIREQKQMVQELQQYQQQQKQKESQRILEEEQRPWLLKFLNNHENKFK</sequence>
<dbReference type="Proteomes" id="UP000016800">
    <property type="component" value="Chromosome I"/>
</dbReference>
<evidence type="ECO:0000313" key="3">
    <source>
        <dbReference type="Proteomes" id="UP000016800"/>
    </source>
</evidence>
<dbReference type="HOGENOM" id="CLU_2306378_0_0_1"/>
<protein>
    <submittedName>
        <fullName evidence="2">Uncharacterized protein</fullName>
    </submittedName>
</protein>
<keyword evidence="1" id="KW-0175">Coiled coil</keyword>
<keyword evidence="3" id="KW-1185">Reference proteome</keyword>
<gene>
    <name evidence="2" type="ORF">FFUJ_00395</name>
</gene>